<dbReference type="SUPFAM" id="SSF47473">
    <property type="entry name" value="EF-hand"/>
    <property type="match status" value="1"/>
</dbReference>
<sequence length="195" mass="22744">MGVGQSKSDDLAVLDENTYEVLSRYTKLKRDDILAWHERFTQQCTGNLKTMNKEQFCKFYKELRPQENVDRLSECVFRAFDLDGDHGISFTEFLIAYISTTEAPLEQKLRYAFNVYDIDKNSSIDRAEIILVLRSMFELLGMSDAPEKYSYEQCADNIMKNLDSNSDERISKEEFIQGLKNDPFLQSLMNPFQHV</sequence>
<keyword evidence="4" id="KW-0677">Repeat</keyword>
<evidence type="ECO:0000313" key="7">
    <source>
        <dbReference type="EMBL" id="CAF0748412.1"/>
    </source>
</evidence>
<dbReference type="SMART" id="SM00054">
    <property type="entry name" value="EFh"/>
    <property type="match status" value="3"/>
</dbReference>
<dbReference type="CDD" id="cd00051">
    <property type="entry name" value="EFh"/>
    <property type="match status" value="1"/>
</dbReference>
<keyword evidence="5" id="KW-0449">Lipoprotein</keyword>
<keyword evidence="2" id="KW-0519">Myristate</keyword>
<evidence type="ECO:0000256" key="2">
    <source>
        <dbReference type="ARBA" id="ARBA00022707"/>
    </source>
</evidence>
<protein>
    <recommendedName>
        <fullName evidence="6">EF-hand domain-containing protein</fullName>
    </recommendedName>
</protein>
<dbReference type="PANTHER" id="PTHR23055">
    <property type="entry name" value="CALCIUM BINDING PROTEINS"/>
    <property type="match status" value="1"/>
</dbReference>
<feature type="domain" description="EF-hand" evidence="6">
    <location>
        <begin position="150"/>
        <end position="185"/>
    </location>
</feature>
<evidence type="ECO:0000313" key="10">
    <source>
        <dbReference type="EMBL" id="CAF3922315.1"/>
    </source>
</evidence>
<dbReference type="PANTHER" id="PTHR23055:SF178">
    <property type="entry name" value="NEUROCALCIN HOMOLOG"/>
    <property type="match status" value="1"/>
</dbReference>
<feature type="domain" description="EF-hand" evidence="6">
    <location>
        <begin position="68"/>
        <end position="103"/>
    </location>
</feature>
<evidence type="ECO:0000256" key="1">
    <source>
        <dbReference type="ARBA" id="ARBA00006049"/>
    </source>
</evidence>
<proteinExistence type="inferred from homology"/>
<comment type="similarity">
    <text evidence="1">Belongs to the recoverin family.</text>
</comment>
<evidence type="ECO:0000313" key="11">
    <source>
        <dbReference type="Proteomes" id="UP000663829"/>
    </source>
</evidence>
<dbReference type="PROSITE" id="PS50222">
    <property type="entry name" value="EF_HAND_2"/>
    <property type="match status" value="3"/>
</dbReference>
<evidence type="ECO:0000259" key="6">
    <source>
        <dbReference type="PROSITE" id="PS50222"/>
    </source>
</evidence>
<dbReference type="PRINTS" id="PR00450">
    <property type="entry name" value="RECOVERIN"/>
</dbReference>
<feature type="domain" description="EF-hand" evidence="6">
    <location>
        <begin position="104"/>
        <end position="139"/>
    </location>
</feature>
<dbReference type="InterPro" id="IPR002048">
    <property type="entry name" value="EF_hand_dom"/>
</dbReference>
<reference evidence="7" key="1">
    <citation type="submission" date="2021-02" db="EMBL/GenBank/DDBJ databases">
        <authorList>
            <person name="Nowell W R."/>
        </authorList>
    </citation>
    <scope>NUCLEOTIDE SEQUENCE</scope>
</reference>
<dbReference type="InterPro" id="IPR011992">
    <property type="entry name" value="EF-hand-dom_pair"/>
</dbReference>
<dbReference type="Pfam" id="PF13499">
    <property type="entry name" value="EF-hand_7"/>
    <property type="match status" value="1"/>
</dbReference>
<dbReference type="OrthoDB" id="191686at2759"/>
<dbReference type="EMBL" id="CAJNOK010011206">
    <property type="protein sequence ID" value="CAF1134814.1"/>
    <property type="molecule type" value="Genomic_DNA"/>
</dbReference>
<gene>
    <name evidence="7" type="ORF">GPM918_LOCUS681</name>
    <name evidence="8" type="ORF">OVA965_LOCUS20832</name>
    <name evidence="9" type="ORF">SRO942_LOCUS682</name>
    <name evidence="10" type="ORF">TMI583_LOCUS21327</name>
</gene>
<keyword evidence="3" id="KW-0479">Metal-binding</keyword>
<name>A0A813P357_9BILA</name>
<dbReference type="Proteomes" id="UP000663829">
    <property type="component" value="Unassembled WGS sequence"/>
</dbReference>
<accession>A0A813P357</accession>
<organism evidence="7 11">
    <name type="scientific">Didymodactylos carnosus</name>
    <dbReference type="NCBI Taxonomy" id="1234261"/>
    <lineage>
        <taxon>Eukaryota</taxon>
        <taxon>Metazoa</taxon>
        <taxon>Spiralia</taxon>
        <taxon>Gnathifera</taxon>
        <taxon>Rotifera</taxon>
        <taxon>Eurotatoria</taxon>
        <taxon>Bdelloidea</taxon>
        <taxon>Philodinida</taxon>
        <taxon>Philodinidae</taxon>
        <taxon>Didymodactylos</taxon>
    </lineage>
</organism>
<dbReference type="Gene3D" id="1.10.238.10">
    <property type="entry name" value="EF-hand"/>
    <property type="match status" value="1"/>
</dbReference>
<evidence type="ECO:0000256" key="4">
    <source>
        <dbReference type="ARBA" id="ARBA00022737"/>
    </source>
</evidence>
<dbReference type="EMBL" id="CAJOBA010023519">
    <property type="protein sequence ID" value="CAF3922315.1"/>
    <property type="molecule type" value="Genomic_DNA"/>
</dbReference>
<dbReference type="Proteomes" id="UP000677228">
    <property type="component" value="Unassembled WGS sequence"/>
</dbReference>
<dbReference type="Proteomes" id="UP000681722">
    <property type="component" value="Unassembled WGS sequence"/>
</dbReference>
<dbReference type="Proteomes" id="UP000682733">
    <property type="component" value="Unassembled WGS sequence"/>
</dbReference>
<keyword evidence="11" id="KW-1185">Reference proteome</keyword>
<evidence type="ECO:0000313" key="9">
    <source>
        <dbReference type="EMBL" id="CAF3527561.1"/>
    </source>
</evidence>
<dbReference type="InterPro" id="IPR028846">
    <property type="entry name" value="Recoverin"/>
</dbReference>
<evidence type="ECO:0000256" key="3">
    <source>
        <dbReference type="ARBA" id="ARBA00022723"/>
    </source>
</evidence>
<comment type="caution">
    <text evidence="7">The sequence shown here is derived from an EMBL/GenBank/DDBJ whole genome shotgun (WGS) entry which is preliminary data.</text>
</comment>
<dbReference type="EMBL" id="CAJOBC010000056">
    <property type="protein sequence ID" value="CAF3527561.1"/>
    <property type="molecule type" value="Genomic_DNA"/>
</dbReference>
<dbReference type="GO" id="GO:0005509">
    <property type="term" value="F:calcium ion binding"/>
    <property type="evidence" value="ECO:0007669"/>
    <property type="project" value="InterPro"/>
</dbReference>
<evidence type="ECO:0000256" key="5">
    <source>
        <dbReference type="ARBA" id="ARBA00023288"/>
    </source>
</evidence>
<evidence type="ECO:0000313" key="8">
    <source>
        <dbReference type="EMBL" id="CAF1134814.1"/>
    </source>
</evidence>
<dbReference type="EMBL" id="CAJNOQ010000056">
    <property type="protein sequence ID" value="CAF0748412.1"/>
    <property type="molecule type" value="Genomic_DNA"/>
</dbReference>
<dbReference type="AlphaFoldDB" id="A0A813P357"/>